<dbReference type="Gene3D" id="1.25.10.10">
    <property type="entry name" value="Leucine-rich Repeat Variant"/>
    <property type="match status" value="1"/>
</dbReference>
<dbReference type="Gene3D" id="1.25.40.10">
    <property type="entry name" value="Tetratricopeptide repeat domain"/>
    <property type="match status" value="2"/>
</dbReference>
<sequence precursor="true">MRTATVVALLIAASAAADPPRATPEELVGLLGDPSFAVREKATAALWAAGKDAAPALRKAAADPRPEVARRARGVLARFEWFDYPDTPPDVRAALRRFLDATGRERHAAFADLVALSPSGRAAGRAVLDNALDPAVRDPLAAFILTHLRREVPARVGAGDTATAAELVALHATRSGTPAGAADFAAFHVLSGTLPQAVADAEAAPPSPAADRVLAHLYRAARAWPKARAAAKRVDEADADRRSKLGQPPPTLVETLLEEEGDWSAARDLPASRPANLPEALRLTYQRLTGTPEQFDAGVKQVAALGQGSDENVRDAAHALMLNLRVPDAEELLASRRQSTGLLAEVYIARLRYRDALWNTFPAIEPASAFGRVDTDLRRGRVLALTGDRAGATKLFAEIAKTLTELPDPVVGADWGDFSAARRGLIRSELRAGFRELACEHAGAFLTSGGGAGASLPEARTESFFDLLFGADADAAEAIFRAHRPGQLADGGPTMKLVRELLLGTAPPAAVGAALDALAGEPPPLPGGSPFIGDAGSQRRQRQSRLTAAGLVARAAGKHPEAEAAFAKAAESAAEDAVAGGARAWVYGTSDAFRPWVEYGDYLADRGRFVDAAARFEEGWKKFPDAPLLLFLSGQALIKAGRVDEGRRRVELSHWVPLGNERVRGRFLEDLVKRGEAKAAARETDLLLRACWSRDFYFGNVINQAGRAAVLNKDWATAERCVQRAIFVLLKTPDVSYVDPAAYLHVPHDMLQYRARAKLAAGDVPAAMVLARQYLDVTPGSVELSAGMVPELERRGNNKEADELFDRVWAAHRKVLADFPASASSRNALAALGAHCRRELDAARTYAREAVASDPKAAGYRETLAEVLFRRGERAEAVKLMEALTTEYPRSRLYRRQLARYRTGDPAGDLPDADAD</sequence>
<name>A0A517XXP8_9BACT</name>
<dbReference type="SUPFAM" id="SSF48452">
    <property type="entry name" value="TPR-like"/>
    <property type="match status" value="2"/>
</dbReference>
<protein>
    <recommendedName>
        <fullName evidence="5">Tetratricopeptide repeat protein</fullName>
    </recommendedName>
</protein>
<dbReference type="Proteomes" id="UP000319576">
    <property type="component" value="Chromosome"/>
</dbReference>
<dbReference type="InterPro" id="IPR016024">
    <property type="entry name" value="ARM-type_fold"/>
</dbReference>
<evidence type="ECO:0000256" key="1">
    <source>
        <dbReference type="SAM" id="MobiDB-lite"/>
    </source>
</evidence>
<feature type="compositionally biased region" description="Basic and acidic residues" evidence="1">
    <location>
        <begin position="233"/>
        <end position="243"/>
    </location>
</feature>
<dbReference type="RefSeq" id="WP_145241817.1">
    <property type="nucleotide sequence ID" value="NZ_CP036273.1"/>
</dbReference>
<feature type="signal peptide" evidence="2">
    <location>
        <begin position="1"/>
        <end position="17"/>
    </location>
</feature>
<accession>A0A517XXP8</accession>
<feature type="chain" id="PRO_5021793810" description="Tetratricopeptide repeat protein" evidence="2">
    <location>
        <begin position="18"/>
        <end position="916"/>
    </location>
</feature>
<dbReference type="InterPro" id="IPR011989">
    <property type="entry name" value="ARM-like"/>
</dbReference>
<keyword evidence="2" id="KW-0732">Signal</keyword>
<feature type="region of interest" description="Disordered" evidence="1">
    <location>
        <begin position="233"/>
        <end position="252"/>
    </location>
</feature>
<gene>
    <name evidence="3" type="ORF">ETAA1_42200</name>
</gene>
<organism evidence="3 4">
    <name type="scientific">Urbifossiella limnaea</name>
    <dbReference type="NCBI Taxonomy" id="2528023"/>
    <lineage>
        <taxon>Bacteria</taxon>
        <taxon>Pseudomonadati</taxon>
        <taxon>Planctomycetota</taxon>
        <taxon>Planctomycetia</taxon>
        <taxon>Gemmatales</taxon>
        <taxon>Gemmataceae</taxon>
        <taxon>Urbifossiella</taxon>
    </lineage>
</organism>
<dbReference type="InterPro" id="IPR011990">
    <property type="entry name" value="TPR-like_helical_dom_sf"/>
</dbReference>
<dbReference type="OrthoDB" id="250528at2"/>
<dbReference type="SUPFAM" id="SSF48371">
    <property type="entry name" value="ARM repeat"/>
    <property type="match status" value="1"/>
</dbReference>
<dbReference type="AlphaFoldDB" id="A0A517XXP8"/>
<dbReference type="KEGG" id="uli:ETAA1_42200"/>
<evidence type="ECO:0000313" key="4">
    <source>
        <dbReference type="Proteomes" id="UP000319576"/>
    </source>
</evidence>
<proteinExistence type="predicted"/>
<evidence type="ECO:0000313" key="3">
    <source>
        <dbReference type="EMBL" id="QDU22243.1"/>
    </source>
</evidence>
<reference evidence="3 4" key="1">
    <citation type="submission" date="2019-02" db="EMBL/GenBank/DDBJ databases">
        <title>Deep-cultivation of Planctomycetes and their phenomic and genomic characterization uncovers novel biology.</title>
        <authorList>
            <person name="Wiegand S."/>
            <person name="Jogler M."/>
            <person name="Boedeker C."/>
            <person name="Pinto D."/>
            <person name="Vollmers J."/>
            <person name="Rivas-Marin E."/>
            <person name="Kohn T."/>
            <person name="Peeters S.H."/>
            <person name="Heuer A."/>
            <person name="Rast P."/>
            <person name="Oberbeckmann S."/>
            <person name="Bunk B."/>
            <person name="Jeske O."/>
            <person name="Meyerdierks A."/>
            <person name="Storesund J.E."/>
            <person name="Kallscheuer N."/>
            <person name="Luecker S."/>
            <person name="Lage O.M."/>
            <person name="Pohl T."/>
            <person name="Merkel B.J."/>
            <person name="Hornburger P."/>
            <person name="Mueller R.-W."/>
            <person name="Bruemmer F."/>
            <person name="Labrenz M."/>
            <person name="Spormann A.M."/>
            <person name="Op den Camp H."/>
            <person name="Overmann J."/>
            <person name="Amann R."/>
            <person name="Jetten M.S.M."/>
            <person name="Mascher T."/>
            <person name="Medema M.H."/>
            <person name="Devos D.P."/>
            <person name="Kaster A.-K."/>
            <person name="Ovreas L."/>
            <person name="Rohde M."/>
            <person name="Galperin M.Y."/>
            <person name="Jogler C."/>
        </authorList>
    </citation>
    <scope>NUCLEOTIDE SEQUENCE [LARGE SCALE GENOMIC DNA]</scope>
    <source>
        <strain evidence="3 4">ETA_A1</strain>
    </source>
</reference>
<keyword evidence="4" id="KW-1185">Reference proteome</keyword>
<dbReference type="EMBL" id="CP036273">
    <property type="protein sequence ID" value="QDU22243.1"/>
    <property type="molecule type" value="Genomic_DNA"/>
</dbReference>
<evidence type="ECO:0000256" key="2">
    <source>
        <dbReference type="SAM" id="SignalP"/>
    </source>
</evidence>
<evidence type="ECO:0008006" key="5">
    <source>
        <dbReference type="Google" id="ProtNLM"/>
    </source>
</evidence>